<dbReference type="RefSeq" id="WP_184937334.1">
    <property type="nucleotide sequence ID" value="NZ_BAAAWZ010000001.1"/>
</dbReference>
<evidence type="ECO:0000313" key="3">
    <source>
        <dbReference type="Proteomes" id="UP000562352"/>
    </source>
</evidence>
<name>A0A841CU71_PLAVE</name>
<organism evidence="2 3">
    <name type="scientific">Planomonospora venezuelensis</name>
    <dbReference type="NCBI Taxonomy" id="1999"/>
    <lineage>
        <taxon>Bacteria</taxon>
        <taxon>Bacillati</taxon>
        <taxon>Actinomycetota</taxon>
        <taxon>Actinomycetes</taxon>
        <taxon>Streptosporangiales</taxon>
        <taxon>Streptosporangiaceae</taxon>
        <taxon>Planomonospora</taxon>
    </lineage>
</organism>
<comment type="caution">
    <text evidence="2">The sequence shown here is derived from an EMBL/GenBank/DDBJ whole genome shotgun (WGS) entry which is preliminary data.</text>
</comment>
<keyword evidence="3" id="KW-1185">Reference proteome</keyword>
<feature type="domain" description="Suppressor of fused-like" evidence="1">
    <location>
        <begin position="38"/>
        <end position="181"/>
    </location>
</feature>
<dbReference type="EMBL" id="JACHJJ010000001">
    <property type="protein sequence ID" value="MBB5960880.1"/>
    <property type="molecule type" value="Genomic_DNA"/>
</dbReference>
<proteinExistence type="predicted"/>
<dbReference type="Pfam" id="PF05076">
    <property type="entry name" value="SUFU"/>
    <property type="match status" value="1"/>
</dbReference>
<evidence type="ECO:0000259" key="1">
    <source>
        <dbReference type="Pfam" id="PF05076"/>
    </source>
</evidence>
<dbReference type="InterPro" id="IPR020941">
    <property type="entry name" value="SUFU-like_domain"/>
</dbReference>
<gene>
    <name evidence="2" type="ORF">FHS22_000118</name>
</gene>
<dbReference type="AlphaFoldDB" id="A0A841CU71"/>
<accession>A0A841CU71</accession>
<reference evidence="2 3" key="1">
    <citation type="submission" date="2020-08" db="EMBL/GenBank/DDBJ databases">
        <title>Genomic Encyclopedia of Type Strains, Phase III (KMG-III): the genomes of soil and plant-associated and newly described type strains.</title>
        <authorList>
            <person name="Whitman W."/>
        </authorList>
    </citation>
    <scope>NUCLEOTIDE SEQUENCE [LARGE SCALE GENOMIC DNA]</scope>
    <source>
        <strain evidence="2 3">CECT 3303</strain>
    </source>
</reference>
<dbReference type="Proteomes" id="UP000562352">
    <property type="component" value="Unassembled WGS sequence"/>
</dbReference>
<sequence>MQTRVERYLAHLDRLSGGREPKFTPFRSTRPGMRGVTAIVYRDLPEPGITTGLTYGLSLSGDPSWTRSTPELCISVHSTDDAWGWAIAYLAERLRGGDCHFAYGDTIGFGERVSKESDMDAFVLSAPLGLAREDFAGIDVGDGLPVDITGCYPIHSSERRFIQDNGVEAFWNLDWDPYDVTRAAVVA</sequence>
<evidence type="ECO:0000313" key="2">
    <source>
        <dbReference type="EMBL" id="MBB5960880.1"/>
    </source>
</evidence>
<protein>
    <recommendedName>
        <fullName evidence="1">Suppressor of fused-like domain-containing protein</fullName>
    </recommendedName>
</protein>